<dbReference type="SMART" id="SM01065">
    <property type="entry name" value="CBM_2"/>
    <property type="match status" value="1"/>
</dbReference>
<dbReference type="PANTHER" id="PTHR47453">
    <property type="entry name" value="PHOSPHOGLUCAN, WATER DIKINASE, CHLOROPLASTIC"/>
    <property type="match status" value="1"/>
</dbReference>
<dbReference type="CDD" id="cd05467">
    <property type="entry name" value="CBM20"/>
    <property type="match status" value="1"/>
</dbReference>
<dbReference type="InterPro" id="IPR002044">
    <property type="entry name" value="CBM20"/>
</dbReference>
<evidence type="ECO:0000313" key="2">
    <source>
        <dbReference type="EMBL" id="PNW85371.1"/>
    </source>
</evidence>
<dbReference type="InterPro" id="IPR013783">
    <property type="entry name" value="Ig-like_fold"/>
</dbReference>
<gene>
    <name evidence="2" type="ORF">CHLRE_03g183300v5</name>
</gene>
<organism evidence="2 3">
    <name type="scientific">Chlamydomonas reinhardtii</name>
    <name type="common">Chlamydomonas smithii</name>
    <dbReference type="NCBI Taxonomy" id="3055"/>
    <lineage>
        <taxon>Eukaryota</taxon>
        <taxon>Viridiplantae</taxon>
        <taxon>Chlorophyta</taxon>
        <taxon>core chlorophytes</taxon>
        <taxon>Chlorophyceae</taxon>
        <taxon>CS clade</taxon>
        <taxon>Chlamydomonadales</taxon>
        <taxon>Chlamydomonadaceae</taxon>
        <taxon>Chlamydomonas</taxon>
    </lineage>
</organism>
<dbReference type="RefSeq" id="XP_042926200.1">
    <property type="nucleotide sequence ID" value="XM_043061072.1"/>
</dbReference>
<proteinExistence type="predicted"/>
<dbReference type="SUPFAM" id="SSF49452">
    <property type="entry name" value="Starch-binding domain-like"/>
    <property type="match status" value="1"/>
</dbReference>
<dbReference type="PANTHER" id="PTHR47453:SF1">
    <property type="entry name" value="PHOSPHOGLUCAN, WATER DIKINASE, CHLOROPLASTIC"/>
    <property type="match status" value="1"/>
</dbReference>
<dbReference type="EMBL" id="CM008964">
    <property type="protein sequence ID" value="PNW85371.1"/>
    <property type="molecule type" value="Genomic_DNA"/>
</dbReference>
<protein>
    <recommendedName>
        <fullName evidence="1">CBM20 domain-containing protein</fullName>
    </recommendedName>
</protein>
<keyword evidence="3" id="KW-1185">Reference proteome</keyword>
<dbReference type="Gramene" id="PNW85371">
    <property type="protein sequence ID" value="PNW85371"/>
    <property type="gene ID" value="CHLRE_03g183300v5"/>
</dbReference>
<dbReference type="InterPro" id="IPR013784">
    <property type="entry name" value="Carb-bd-like_fold"/>
</dbReference>
<dbReference type="Pfam" id="PF00686">
    <property type="entry name" value="CBM_20"/>
    <property type="match status" value="1"/>
</dbReference>
<reference evidence="2 3" key="1">
    <citation type="journal article" date="2007" name="Science">
        <title>The Chlamydomonas genome reveals the evolution of key animal and plant functions.</title>
        <authorList>
            <person name="Merchant S.S."/>
            <person name="Prochnik S.E."/>
            <person name="Vallon O."/>
            <person name="Harris E.H."/>
            <person name="Karpowicz S.J."/>
            <person name="Witman G.B."/>
            <person name="Terry A."/>
            <person name="Salamov A."/>
            <person name="Fritz-Laylin L.K."/>
            <person name="Marechal-Drouard L."/>
            <person name="Marshall W.F."/>
            <person name="Qu L.H."/>
            <person name="Nelson D.R."/>
            <person name="Sanderfoot A.A."/>
            <person name="Spalding M.H."/>
            <person name="Kapitonov V.V."/>
            <person name="Ren Q."/>
            <person name="Ferris P."/>
            <person name="Lindquist E."/>
            <person name="Shapiro H."/>
            <person name="Lucas S.M."/>
            <person name="Grimwood J."/>
            <person name="Schmutz J."/>
            <person name="Cardol P."/>
            <person name="Cerutti H."/>
            <person name="Chanfreau G."/>
            <person name="Chen C.L."/>
            <person name="Cognat V."/>
            <person name="Croft M.T."/>
            <person name="Dent R."/>
            <person name="Dutcher S."/>
            <person name="Fernandez E."/>
            <person name="Fukuzawa H."/>
            <person name="Gonzalez-Ballester D."/>
            <person name="Gonzalez-Halphen D."/>
            <person name="Hallmann A."/>
            <person name="Hanikenne M."/>
            <person name="Hippler M."/>
            <person name="Inwood W."/>
            <person name="Jabbari K."/>
            <person name="Kalanon M."/>
            <person name="Kuras R."/>
            <person name="Lefebvre P.A."/>
            <person name="Lemaire S.D."/>
            <person name="Lobanov A.V."/>
            <person name="Lohr M."/>
            <person name="Manuell A."/>
            <person name="Meier I."/>
            <person name="Mets L."/>
            <person name="Mittag M."/>
            <person name="Mittelmeier T."/>
            <person name="Moroney J.V."/>
            <person name="Moseley J."/>
            <person name="Napoli C."/>
            <person name="Nedelcu A.M."/>
            <person name="Niyogi K."/>
            <person name="Novoselov S.V."/>
            <person name="Paulsen I.T."/>
            <person name="Pazour G."/>
            <person name="Purton S."/>
            <person name="Ral J.P."/>
            <person name="Riano-Pachon D.M."/>
            <person name="Riekhof W."/>
            <person name="Rymarquis L."/>
            <person name="Schroda M."/>
            <person name="Stern D."/>
            <person name="Umen J."/>
            <person name="Willows R."/>
            <person name="Wilson N."/>
            <person name="Zimmer S.L."/>
            <person name="Allmer J."/>
            <person name="Balk J."/>
            <person name="Bisova K."/>
            <person name="Chen C.J."/>
            <person name="Elias M."/>
            <person name="Gendler K."/>
            <person name="Hauser C."/>
            <person name="Lamb M.R."/>
            <person name="Ledford H."/>
            <person name="Long J.C."/>
            <person name="Minagawa J."/>
            <person name="Page M.D."/>
            <person name="Pan J."/>
            <person name="Pootakham W."/>
            <person name="Roje S."/>
            <person name="Rose A."/>
            <person name="Stahlberg E."/>
            <person name="Terauchi A.M."/>
            <person name="Yang P."/>
            <person name="Ball S."/>
            <person name="Bowler C."/>
            <person name="Dieckmann C.L."/>
            <person name="Gladyshev V.N."/>
            <person name="Green P."/>
            <person name="Jorgensen R."/>
            <person name="Mayfield S."/>
            <person name="Mueller-Roeber B."/>
            <person name="Rajamani S."/>
            <person name="Sayre R.T."/>
            <person name="Brokstein P."/>
            <person name="Dubchak I."/>
            <person name="Goodstein D."/>
            <person name="Hornick L."/>
            <person name="Huang Y.W."/>
            <person name="Jhaveri J."/>
            <person name="Luo Y."/>
            <person name="Martinez D."/>
            <person name="Ngau W.C."/>
            <person name="Otillar B."/>
            <person name="Poliakov A."/>
            <person name="Porter A."/>
            <person name="Szajkowski L."/>
            <person name="Werner G."/>
            <person name="Zhou K."/>
            <person name="Grigoriev I.V."/>
            <person name="Rokhsar D.S."/>
            <person name="Grossman A.R."/>
        </authorList>
    </citation>
    <scope>NUCLEOTIDE SEQUENCE [LARGE SCALE GENOMIC DNA]</scope>
    <source>
        <strain evidence="3">CC-503</strain>
    </source>
</reference>
<dbReference type="PROSITE" id="PS51166">
    <property type="entry name" value="CBM20"/>
    <property type="match status" value="1"/>
</dbReference>
<dbReference type="Proteomes" id="UP000006906">
    <property type="component" value="Chromosome 3"/>
</dbReference>
<dbReference type="AlphaFoldDB" id="A0A2K3DXW2"/>
<dbReference type="ExpressionAtlas" id="A0A2K3DXW2">
    <property type="expression patterns" value="differential"/>
</dbReference>
<dbReference type="GO" id="GO:2001070">
    <property type="term" value="F:starch binding"/>
    <property type="evidence" value="ECO:0007669"/>
    <property type="project" value="InterPro"/>
</dbReference>
<evidence type="ECO:0000313" key="3">
    <source>
        <dbReference type="Proteomes" id="UP000006906"/>
    </source>
</evidence>
<dbReference type="Gene3D" id="2.60.40.10">
    <property type="entry name" value="Immunoglobulins"/>
    <property type="match status" value="1"/>
</dbReference>
<name>A0A2K3DXW2_CHLRE</name>
<sequence length="175" mass="19629">MQLQKRAAGLRAASSRRSTVRVCAQAQVATVTARPAVRSVEHEVPAELDVEAMYKRLEARSKALIQLEERESSTYPKVKFTLKQKVGLGECWKIVGMCPELGRMKPEVAPYMQWTNGDVWTLEAKMRPGTYEFKAVLRKPDGSYLWEDGKDRVLEVPFGASGKNVELTNIKFPGA</sequence>
<accession>A0A2K3DXW2</accession>
<evidence type="ECO:0000259" key="1">
    <source>
        <dbReference type="PROSITE" id="PS51166"/>
    </source>
</evidence>
<dbReference type="OrthoDB" id="550577at2759"/>
<dbReference type="GeneID" id="5728496"/>
<feature type="domain" description="CBM20" evidence="1">
    <location>
        <begin position="72"/>
        <end position="174"/>
    </location>
</feature>